<dbReference type="PANTHER" id="PTHR10849:SF24">
    <property type="entry name" value="NADH-QUINONE OXIDOREDUCTASE SUBUNIT I 2"/>
    <property type="match status" value="1"/>
</dbReference>
<evidence type="ECO:0000256" key="4">
    <source>
        <dbReference type="ARBA" id="ARBA00022723"/>
    </source>
</evidence>
<comment type="subunit">
    <text evidence="12">NDH-1 is composed of 14 different subunits. Subunits NuoA, H, J, K, L, M, N constitute the membrane sector of the complex.</text>
</comment>
<comment type="subcellular location">
    <subcellularLocation>
        <location evidence="12">Cell membrane</location>
        <topology evidence="12">Peripheral membrane protein</topology>
    </subcellularLocation>
</comment>
<dbReference type="HAMAP" id="MF_01351">
    <property type="entry name" value="NDH1_NuoI"/>
    <property type="match status" value="1"/>
</dbReference>
<evidence type="ECO:0000256" key="11">
    <source>
        <dbReference type="ARBA" id="ARBA00023136"/>
    </source>
</evidence>
<dbReference type="EMBL" id="OX365700">
    <property type="protein sequence ID" value="CAI4031454.1"/>
    <property type="molecule type" value="Genomic_DNA"/>
</dbReference>
<feature type="binding site" evidence="12">
    <location>
        <position position="74"/>
    </location>
    <ligand>
        <name>[4Fe-4S] cluster</name>
        <dbReference type="ChEBI" id="CHEBI:49883"/>
        <label>1</label>
    </ligand>
</feature>
<dbReference type="PANTHER" id="PTHR10849">
    <property type="entry name" value="NADH DEHYDROGENASE UBIQUINONE IRON-SULFUR PROTEIN 8, MITOCHONDRIAL"/>
    <property type="match status" value="1"/>
</dbReference>
<comment type="cofactor">
    <cofactor evidence="12">
        <name>[4Fe-4S] cluster</name>
        <dbReference type="ChEBI" id="CHEBI:49883"/>
    </cofactor>
    <text evidence="12">Binds 2 [4Fe-4S] clusters per subunit.</text>
</comment>
<evidence type="ECO:0000259" key="13">
    <source>
        <dbReference type="PROSITE" id="PS51379"/>
    </source>
</evidence>
<comment type="catalytic activity">
    <reaction evidence="12">
        <text>a quinone + NADH + 5 H(+)(in) = a quinol + NAD(+) + 4 H(+)(out)</text>
        <dbReference type="Rhea" id="RHEA:57888"/>
        <dbReference type="ChEBI" id="CHEBI:15378"/>
        <dbReference type="ChEBI" id="CHEBI:24646"/>
        <dbReference type="ChEBI" id="CHEBI:57540"/>
        <dbReference type="ChEBI" id="CHEBI:57945"/>
        <dbReference type="ChEBI" id="CHEBI:132124"/>
    </reaction>
</comment>
<evidence type="ECO:0000256" key="7">
    <source>
        <dbReference type="ARBA" id="ARBA00023004"/>
    </source>
</evidence>
<evidence type="ECO:0000256" key="3">
    <source>
        <dbReference type="ARBA" id="ARBA00022719"/>
    </source>
</evidence>
<dbReference type="Pfam" id="PF12838">
    <property type="entry name" value="Fer4_7"/>
    <property type="match status" value="1"/>
</dbReference>
<feature type="domain" description="4Fe-4S ferredoxin-type" evidence="13">
    <location>
        <begin position="100"/>
        <end position="129"/>
    </location>
</feature>
<evidence type="ECO:0000256" key="8">
    <source>
        <dbReference type="ARBA" id="ARBA00023014"/>
    </source>
</evidence>
<organism evidence="14 15">
    <name type="scientific">Nitrospira tepida</name>
    <dbReference type="NCBI Taxonomy" id="2973512"/>
    <lineage>
        <taxon>Bacteria</taxon>
        <taxon>Pseudomonadati</taxon>
        <taxon>Nitrospirota</taxon>
        <taxon>Nitrospiria</taxon>
        <taxon>Nitrospirales</taxon>
        <taxon>Nitrospiraceae</taxon>
        <taxon>Nitrospira</taxon>
    </lineage>
</organism>
<accession>A0AA86TBI2</accession>
<evidence type="ECO:0000313" key="15">
    <source>
        <dbReference type="Proteomes" id="UP001179121"/>
    </source>
</evidence>
<dbReference type="NCBIfam" id="NF004538">
    <property type="entry name" value="PRK05888.1-4"/>
    <property type="match status" value="1"/>
</dbReference>
<dbReference type="GO" id="GO:0005506">
    <property type="term" value="F:iron ion binding"/>
    <property type="evidence" value="ECO:0007669"/>
    <property type="project" value="UniProtKB-UniRule"/>
</dbReference>
<reference evidence="14" key="1">
    <citation type="submission" date="2022-10" db="EMBL/GenBank/DDBJ databases">
        <authorList>
            <person name="Koch H."/>
        </authorList>
    </citation>
    <scope>NUCLEOTIDE SEQUENCE</scope>
    <source>
        <strain evidence="14">DNF</strain>
    </source>
</reference>
<keyword evidence="2 12" id="KW-0004">4Fe-4S</keyword>
<evidence type="ECO:0000313" key="14">
    <source>
        <dbReference type="EMBL" id="CAI4031454.1"/>
    </source>
</evidence>
<keyword evidence="1 12" id="KW-1003">Cell membrane</keyword>
<proteinExistence type="inferred from homology"/>
<keyword evidence="4 12" id="KW-0479">Metal-binding</keyword>
<keyword evidence="11 12" id="KW-0472">Membrane</keyword>
<dbReference type="AlphaFoldDB" id="A0AA86TBI2"/>
<keyword evidence="5" id="KW-0677">Repeat</keyword>
<evidence type="ECO:0000256" key="9">
    <source>
        <dbReference type="ARBA" id="ARBA00023027"/>
    </source>
</evidence>
<keyword evidence="6 12" id="KW-1278">Translocase</keyword>
<dbReference type="PROSITE" id="PS51379">
    <property type="entry name" value="4FE4S_FER_2"/>
    <property type="match status" value="2"/>
</dbReference>
<keyword evidence="15" id="KW-1185">Reference proteome</keyword>
<keyword evidence="9 12" id="KW-0520">NAD</keyword>
<dbReference type="SUPFAM" id="SSF54862">
    <property type="entry name" value="4Fe-4S ferredoxins"/>
    <property type="match status" value="1"/>
</dbReference>
<gene>
    <name evidence="12" type="primary">nuoI</name>
    <name evidence="14" type="ORF">DNFV4_01877</name>
</gene>
<keyword evidence="8 12" id="KW-0411">Iron-sulfur</keyword>
<feature type="binding site" evidence="12">
    <location>
        <position position="109"/>
    </location>
    <ligand>
        <name>[4Fe-4S] cluster</name>
        <dbReference type="ChEBI" id="CHEBI:49883"/>
        <label>2</label>
    </ligand>
</feature>
<dbReference type="InterPro" id="IPR017900">
    <property type="entry name" value="4Fe4S_Fe_S_CS"/>
</dbReference>
<feature type="binding site" evidence="12">
    <location>
        <position position="112"/>
    </location>
    <ligand>
        <name>[4Fe-4S] cluster</name>
        <dbReference type="ChEBI" id="CHEBI:49883"/>
        <label>2</label>
    </ligand>
</feature>
<dbReference type="KEGG" id="nti:DNFV4_01877"/>
<dbReference type="InterPro" id="IPR010226">
    <property type="entry name" value="NADH_quinone_OxRdtase_chainI"/>
</dbReference>
<dbReference type="GO" id="GO:0005886">
    <property type="term" value="C:plasma membrane"/>
    <property type="evidence" value="ECO:0007669"/>
    <property type="project" value="UniProtKB-SubCell"/>
</dbReference>
<dbReference type="InterPro" id="IPR017896">
    <property type="entry name" value="4Fe4S_Fe-S-bd"/>
</dbReference>
<dbReference type="Gene3D" id="3.30.70.3270">
    <property type="match status" value="1"/>
</dbReference>
<dbReference type="RefSeq" id="WP_289268368.1">
    <property type="nucleotide sequence ID" value="NZ_OX365700.1"/>
</dbReference>
<feature type="binding site" evidence="12">
    <location>
        <position position="119"/>
    </location>
    <ligand>
        <name>[4Fe-4S] cluster</name>
        <dbReference type="ChEBI" id="CHEBI:49883"/>
        <label>1</label>
    </ligand>
</feature>
<name>A0AA86TBI2_9BACT</name>
<keyword evidence="3 12" id="KW-0874">Quinone</keyword>
<feature type="binding site" evidence="12">
    <location>
        <position position="78"/>
    </location>
    <ligand>
        <name>[4Fe-4S] cluster</name>
        <dbReference type="ChEBI" id="CHEBI:49883"/>
        <label>2</label>
    </ligand>
</feature>
<feature type="domain" description="4Fe-4S ferredoxin-type" evidence="13">
    <location>
        <begin position="57"/>
        <end position="88"/>
    </location>
</feature>
<dbReference type="GO" id="GO:0051539">
    <property type="term" value="F:4 iron, 4 sulfur cluster binding"/>
    <property type="evidence" value="ECO:0007669"/>
    <property type="project" value="UniProtKB-KW"/>
</dbReference>
<dbReference type="NCBIfam" id="TIGR01971">
    <property type="entry name" value="NuoI"/>
    <property type="match status" value="1"/>
</dbReference>
<sequence length="195" mass="22582">MSTRWDRLRAWARRLLLYEIVMSMATTLRHLLFYKPFTVQYPHEKPLLPESFRGMLALLRYDDGTEKCVGCDLCEAACPSRVITVTSAEVPGEPTKRYAKAYTMDMTRCLFCGLCVTACPVDALGMTREYEWSVYDKRDLVLNKQQLLAIGDRAFPAREKRLEFQHLNVAVFNVAFQNHPPKRFEDHPVAQNRSE</sequence>
<feature type="binding site" evidence="12">
    <location>
        <position position="115"/>
    </location>
    <ligand>
        <name>[4Fe-4S] cluster</name>
        <dbReference type="ChEBI" id="CHEBI:49883"/>
        <label>2</label>
    </ligand>
</feature>
<dbReference type="GO" id="GO:0050136">
    <property type="term" value="F:NADH dehydrogenase (quinone) (non-electrogenic) activity"/>
    <property type="evidence" value="ECO:0007669"/>
    <property type="project" value="UniProtKB-UniRule"/>
</dbReference>
<evidence type="ECO:0000256" key="12">
    <source>
        <dbReference type="HAMAP-Rule" id="MF_01351"/>
    </source>
</evidence>
<evidence type="ECO:0000256" key="6">
    <source>
        <dbReference type="ARBA" id="ARBA00022967"/>
    </source>
</evidence>
<keyword evidence="10 12" id="KW-0830">Ubiquinone</keyword>
<feature type="binding site" evidence="12">
    <location>
        <position position="68"/>
    </location>
    <ligand>
        <name>[4Fe-4S] cluster</name>
        <dbReference type="ChEBI" id="CHEBI:49883"/>
        <label>1</label>
    </ligand>
</feature>
<comment type="similarity">
    <text evidence="12">Belongs to the complex I 23 kDa subunit family.</text>
</comment>
<keyword evidence="7 12" id="KW-0408">Iron</keyword>
<evidence type="ECO:0000256" key="1">
    <source>
        <dbReference type="ARBA" id="ARBA00022475"/>
    </source>
</evidence>
<evidence type="ECO:0000256" key="5">
    <source>
        <dbReference type="ARBA" id="ARBA00022737"/>
    </source>
</evidence>
<evidence type="ECO:0000256" key="10">
    <source>
        <dbReference type="ARBA" id="ARBA00023075"/>
    </source>
</evidence>
<evidence type="ECO:0000256" key="2">
    <source>
        <dbReference type="ARBA" id="ARBA00022485"/>
    </source>
</evidence>
<dbReference type="EC" id="7.1.1.-" evidence="12"/>
<dbReference type="Proteomes" id="UP001179121">
    <property type="component" value="Chromosome"/>
</dbReference>
<feature type="binding site" evidence="12">
    <location>
        <position position="71"/>
    </location>
    <ligand>
        <name>[4Fe-4S] cluster</name>
        <dbReference type="ChEBI" id="CHEBI:49883"/>
        <label>1</label>
    </ligand>
</feature>
<dbReference type="PROSITE" id="PS00198">
    <property type="entry name" value="4FE4S_FER_1"/>
    <property type="match status" value="2"/>
</dbReference>
<comment type="function">
    <text evidence="12">NDH-1 shuttles electrons from NADH, via FMN and iron-sulfur (Fe-S) centers, to quinones in the respiratory chain. The immediate electron acceptor for the enzyme in this species is believed to be ubiquinone. Couples the redox reaction to proton translocation (for every two electrons transferred, four hydrogen ions are translocated across the cytoplasmic membrane), and thus conserves the redox energy in a proton gradient.</text>
</comment>
<dbReference type="GO" id="GO:0048038">
    <property type="term" value="F:quinone binding"/>
    <property type="evidence" value="ECO:0007669"/>
    <property type="project" value="UniProtKB-KW"/>
</dbReference>
<protein>
    <recommendedName>
        <fullName evidence="12">NADH-quinone oxidoreductase subunit I</fullName>
        <ecNumber evidence="12">7.1.1.-</ecNumber>
    </recommendedName>
    <alternativeName>
        <fullName evidence="12">NADH dehydrogenase I subunit I</fullName>
    </alternativeName>
    <alternativeName>
        <fullName evidence="12">NDH-1 subunit I</fullName>
    </alternativeName>
</protein>